<reference evidence="8 9" key="1">
    <citation type="submission" date="2016-12" db="EMBL/GenBank/DDBJ databases">
        <title>The new phylogeny of genus Mycobacterium.</title>
        <authorList>
            <person name="Tortoli E."/>
            <person name="Trovato A."/>
            <person name="Cirillo D.M."/>
        </authorList>
    </citation>
    <scope>NUCLEOTIDE SEQUENCE [LARGE SCALE GENOMIC DNA]</scope>
    <source>
        <strain evidence="8 9">DSM 45130</strain>
    </source>
</reference>
<dbReference type="PANTHER" id="PTHR10851">
    <property type="entry name" value="PYRIDOXINE-5-PHOSPHATE OXIDASE"/>
    <property type="match status" value="1"/>
</dbReference>
<evidence type="ECO:0000313" key="9">
    <source>
        <dbReference type="Proteomes" id="UP000192801"/>
    </source>
</evidence>
<comment type="similarity">
    <text evidence="1">Belongs to the pyridoxamine 5'-phosphate oxidase family.</text>
</comment>
<dbReference type="OrthoDB" id="9780392at2"/>
<feature type="binding site" evidence="5">
    <location>
        <position position="202"/>
    </location>
    <ligand>
        <name>FMN</name>
        <dbReference type="ChEBI" id="CHEBI:58210"/>
    </ligand>
</feature>
<dbReference type="PIRSF" id="PIRSF000190">
    <property type="entry name" value="Pyd_amn-ph_oxd"/>
    <property type="match status" value="1"/>
</dbReference>
<keyword evidence="9" id="KW-1185">Reference proteome</keyword>
<dbReference type="GO" id="GO:0004733">
    <property type="term" value="F:pyridoxamine phosphate oxidase activity"/>
    <property type="evidence" value="ECO:0007669"/>
    <property type="project" value="InterPro"/>
</dbReference>
<dbReference type="AlphaFoldDB" id="A0A1X0DNX3"/>
<evidence type="ECO:0000256" key="1">
    <source>
        <dbReference type="ARBA" id="ARBA00007301"/>
    </source>
</evidence>
<protein>
    <submittedName>
        <fullName evidence="8">Pyridoxamine 5'-phosphate oxidase</fullName>
    </submittedName>
</protein>
<dbReference type="InterPro" id="IPR000659">
    <property type="entry name" value="Pyridox_Oxase"/>
</dbReference>
<feature type="binding site" evidence="5">
    <location>
        <begin position="78"/>
        <end position="83"/>
    </location>
    <ligand>
        <name>FMN</name>
        <dbReference type="ChEBI" id="CHEBI:58210"/>
    </ligand>
</feature>
<dbReference type="Proteomes" id="UP000192801">
    <property type="component" value="Unassembled WGS sequence"/>
</dbReference>
<dbReference type="GO" id="GO:0010181">
    <property type="term" value="F:FMN binding"/>
    <property type="evidence" value="ECO:0007669"/>
    <property type="project" value="InterPro"/>
</dbReference>
<dbReference type="PANTHER" id="PTHR10851:SF0">
    <property type="entry name" value="PYRIDOXINE-5'-PHOSPHATE OXIDASE"/>
    <property type="match status" value="1"/>
</dbReference>
<dbReference type="RefSeq" id="WP_083028819.1">
    <property type="nucleotide sequence ID" value="NZ_AP022618.1"/>
</dbReference>
<evidence type="ECO:0000256" key="3">
    <source>
        <dbReference type="ARBA" id="ARBA00022643"/>
    </source>
</evidence>
<evidence type="ECO:0000256" key="4">
    <source>
        <dbReference type="ARBA" id="ARBA00023002"/>
    </source>
</evidence>
<feature type="binding site" evidence="5">
    <location>
        <position position="100"/>
    </location>
    <ligand>
        <name>FMN</name>
        <dbReference type="ChEBI" id="CHEBI:58210"/>
    </ligand>
</feature>
<sequence>MTTENGAAHWSIADGGRCYLRSLPVLTGDAPGFDEAKAPAEPVTLFVDWLQTAVAAGVPEPHAMTLCTVDEQGFPRARVLILKAVDERGWHLAVSSVSQKGRELAAHPVATLTFYWPALVRQVRVVGEVVDDGERASAEDFLARPPGSRAMAWTRRQSQPLTDPAELEHELVKAHRRLREDPDAVPAEWISYAVRPHQVEFWEGAPDRRHRRLSYTRDGQGWARTVLWP</sequence>
<accession>A0A1X0DNX3</accession>
<keyword evidence="2" id="KW-0285">Flavoprotein</keyword>
<keyword evidence="4" id="KW-0560">Oxidoreductase</keyword>
<evidence type="ECO:0000313" key="8">
    <source>
        <dbReference type="EMBL" id="ORA74065.1"/>
    </source>
</evidence>
<dbReference type="GO" id="GO:0008615">
    <property type="term" value="P:pyridoxine biosynthetic process"/>
    <property type="evidence" value="ECO:0007669"/>
    <property type="project" value="InterPro"/>
</dbReference>
<dbReference type="STRING" id="444597.BST26_00320"/>
<feature type="domain" description="Pyridoxine 5'-phosphate oxidase dimerisation C-terminal" evidence="7">
    <location>
        <begin position="189"/>
        <end position="229"/>
    </location>
</feature>
<feature type="binding site" evidence="5">
    <location>
        <position position="212"/>
    </location>
    <ligand>
        <name>FMN</name>
        <dbReference type="ChEBI" id="CHEBI:58210"/>
    </ligand>
</feature>
<dbReference type="InterPro" id="IPR019576">
    <property type="entry name" value="Pyridoxamine_oxidase_dimer_C"/>
</dbReference>
<dbReference type="Pfam" id="PF01243">
    <property type="entry name" value="PNPOx_N"/>
    <property type="match status" value="1"/>
</dbReference>
<feature type="domain" description="Pyridoxamine 5'-phosphate oxidase N-terminal" evidence="6">
    <location>
        <begin position="51"/>
        <end position="168"/>
    </location>
</feature>
<evidence type="ECO:0000256" key="5">
    <source>
        <dbReference type="PIRSR" id="PIRSR000190-2"/>
    </source>
</evidence>
<dbReference type="NCBIfam" id="NF004231">
    <property type="entry name" value="PRK05679.1"/>
    <property type="match status" value="1"/>
</dbReference>
<gene>
    <name evidence="8" type="ORF">BST26_00320</name>
</gene>
<evidence type="ECO:0000259" key="7">
    <source>
        <dbReference type="Pfam" id="PF10590"/>
    </source>
</evidence>
<dbReference type="SUPFAM" id="SSF50475">
    <property type="entry name" value="FMN-binding split barrel"/>
    <property type="match status" value="1"/>
</dbReference>
<evidence type="ECO:0000259" key="6">
    <source>
        <dbReference type="Pfam" id="PF01243"/>
    </source>
</evidence>
<dbReference type="InterPro" id="IPR011576">
    <property type="entry name" value="Pyridox_Oxase_N"/>
</dbReference>
<dbReference type="EMBL" id="MVHS01000001">
    <property type="protein sequence ID" value="ORA74065.1"/>
    <property type="molecule type" value="Genomic_DNA"/>
</dbReference>
<proteinExistence type="inferred from homology"/>
<keyword evidence="3 5" id="KW-0288">FMN</keyword>
<comment type="caution">
    <text evidence="8">The sequence shown here is derived from an EMBL/GenBank/DDBJ whole genome shotgun (WGS) entry which is preliminary data.</text>
</comment>
<dbReference type="InterPro" id="IPR012349">
    <property type="entry name" value="Split_barrel_FMN-bd"/>
</dbReference>
<evidence type="ECO:0000256" key="2">
    <source>
        <dbReference type="ARBA" id="ARBA00022630"/>
    </source>
</evidence>
<organism evidence="8 9">
    <name type="scientific">Mycolicibacterium insubricum</name>
    <dbReference type="NCBI Taxonomy" id="444597"/>
    <lineage>
        <taxon>Bacteria</taxon>
        <taxon>Bacillati</taxon>
        <taxon>Actinomycetota</taxon>
        <taxon>Actinomycetes</taxon>
        <taxon>Mycobacteriales</taxon>
        <taxon>Mycobacteriaceae</taxon>
        <taxon>Mycolicibacterium</taxon>
    </lineage>
</organism>
<feature type="binding site" evidence="5">
    <location>
        <begin position="157"/>
        <end position="158"/>
    </location>
    <ligand>
        <name>FMN</name>
        <dbReference type="ChEBI" id="CHEBI:58210"/>
    </ligand>
</feature>
<name>A0A1X0DNX3_9MYCO</name>
<comment type="cofactor">
    <cofactor evidence="5">
        <name>FMN</name>
        <dbReference type="ChEBI" id="CHEBI:58210"/>
    </cofactor>
    <text evidence="5">Binds 1 FMN per subunit.</text>
</comment>
<dbReference type="Pfam" id="PF10590">
    <property type="entry name" value="PNP_phzG_C"/>
    <property type="match status" value="1"/>
</dbReference>
<dbReference type="Gene3D" id="2.30.110.10">
    <property type="entry name" value="Electron Transport, Fmn-binding Protein, Chain A"/>
    <property type="match status" value="1"/>
</dbReference>
<feature type="binding site" evidence="5">
    <location>
        <position position="122"/>
    </location>
    <ligand>
        <name>FMN</name>
        <dbReference type="ChEBI" id="CHEBI:58210"/>
    </ligand>
</feature>